<dbReference type="InterPro" id="IPR001434">
    <property type="entry name" value="OmcB-like_DUF11"/>
</dbReference>
<dbReference type="SUPFAM" id="SSF49899">
    <property type="entry name" value="Concanavalin A-like lectins/glucanases"/>
    <property type="match status" value="1"/>
</dbReference>
<accession>A0A7W7VYV0</accession>
<dbReference type="EMBL" id="JACHJV010000002">
    <property type="protein sequence ID" value="MBB4928107.1"/>
    <property type="molecule type" value="Genomic_DNA"/>
</dbReference>
<dbReference type="Gene3D" id="2.60.120.200">
    <property type="match status" value="1"/>
</dbReference>
<dbReference type="InterPro" id="IPR013320">
    <property type="entry name" value="ConA-like_dom_sf"/>
</dbReference>
<dbReference type="Proteomes" id="UP000540506">
    <property type="component" value="Unassembled WGS sequence"/>
</dbReference>
<protein>
    <recommendedName>
        <fullName evidence="1">DUF11 domain-containing protein</fullName>
    </recommendedName>
</protein>
<gene>
    <name evidence="2" type="ORF">FHR34_007202</name>
</gene>
<proteinExistence type="predicted"/>
<dbReference type="AlphaFoldDB" id="A0A7W7VYV0"/>
<organism evidence="2 3">
    <name type="scientific">Kitasatospora kifunensis</name>
    <name type="common">Streptomyces kifunensis</name>
    <dbReference type="NCBI Taxonomy" id="58351"/>
    <lineage>
        <taxon>Bacteria</taxon>
        <taxon>Bacillati</taxon>
        <taxon>Actinomycetota</taxon>
        <taxon>Actinomycetes</taxon>
        <taxon>Kitasatosporales</taxon>
        <taxon>Streptomycetaceae</taxon>
        <taxon>Kitasatospora</taxon>
    </lineage>
</organism>
<evidence type="ECO:0000313" key="2">
    <source>
        <dbReference type="EMBL" id="MBB4928107.1"/>
    </source>
</evidence>
<name>A0A7W7VYV0_KITKI</name>
<sequence>MTGQTPDAAQQQVQFPITESFTGTAPASPHWRLLGSARLNEGALELTPNTASKAGTAFLDQPFSSSLGVSIDFDYSCEGGGAQGLGDGFSLYLIDGSRTTEPGARGGALGYSFIKDGSFNLPGVTAGYVGVGFDNYGNFAAPSTGPGGPGRSPGTVGVRGCGDLLTGFAWLAGVEVPGGFRGGWEVGAHLQVTVIGGRLTVRRSSVLDPNGAVLIEDLDLASGPGQAQMPATFKLGFAAGTGGATAAHRIRNLAVALPVAMPLEMSGPLTAKAGHRISYTVGVQNHGPNDAPDAVVRGEVPVQLVDVEVTCRGENGAVCGPGTATDGELHQPLSLPKGSKAVITLRGTVDSHYEGDFTATSRITSATRANTAAQQSGQVTTTAELPLITVGQKIAGQWDQTWPEDAKGWLVSYNLSLAANEHRVTAWEIAFDVPARTRVNPAQSQWYRVVKDGLEGTVVLGSPNGGSHTIDPGTPLPVDVQLLYPSQSEAGDGRLRGLYAVEVTNP</sequence>
<dbReference type="Pfam" id="PF01345">
    <property type="entry name" value="DUF11"/>
    <property type="match status" value="1"/>
</dbReference>
<evidence type="ECO:0000259" key="1">
    <source>
        <dbReference type="Pfam" id="PF01345"/>
    </source>
</evidence>
<feature type="domain" description="DUF11" evidence="1">
    <location>
        <begin position="270"/>
        <end position="373"/>
    </location>
</feature>
<dbReference type="RefSeq" id="WP_184945037.1">
    <property type="nucleotide sequence ID" value="NZ_JACHJV010000002.1"/>
</dbReference>
<reference evidence="2 3" key="1">
    <citation type="submission" date="2020-08" db="EMBL/GenBank/DDBJ databases">
        <title>Sequencing the genomes of 1000 actinobacteria strains.</title>
        <authorList>
            <person name="Klenk H.-P."/>
        </authorList>
    </citation>
    <scope>NUCLEOTIDE SEQUENCE [LARGE SCALE GENOMIC DNA]</scope>
    <source>
        <strain evidence="2 3">DSM 41654</strain>
    </source>
</reference>
<keyword evidence="3" id="KW-1185">Reference proteome</keyword>
<comment type="caution">
    <text evidence="2">The sequence shown here is derived from an EMBL/GenBank/DDBJ whole genome shotgun (WGS) entry which is preliminary data.</text>
</comment>
<evidence type="ECO:0000313" key="3">
    <source>
        <dbReference type="Proteomes" id="UP000540506"/>
    </source>
</evidence>